<organism evidence="2 3">
    <name type="scientific">Kwoniella shivajii</name>
    <dbReference type="NCBI Taxonomy" id="564305"/>
    <lineage>
        <taxon>Eukaryota</taxon>
        <taxon>Fungi</taxon>
        <taxon>Dikarya</taxon>
        <taxon>Basidiomycota</taxon>
        <taxon>Agaricomycotina</taxon>
        <taxon>Tremellomycetes</taxon>
        <taxon>Tremellales</taxon>
        <taxon>Cryptococcaceae</taxon>
        <taxon>Kwoniella</taxon>
    </lineage>
</organism>
<sequence>MSLSGSTAEDTNKTNDAGLMHNDVKGPEPTVENPGGVFPQVGSTPAEPGTMPGSGAPDHHGDVRGVFGNPQQFNDTFRDLSTAFTDAINKVKDESGSGIGSVGKTLIDKLESMRDEIDGWRMGKGLPEVEEQGGERNDSVERAKGDGGGLYAD</sequence>
<dbReference type="EMBL" id="CP141888">
    <property type="protein sequence ID" value="WRT69115.1"/>
    <property type="molecule type" value="Genomic_DNA"/>
</dbReference>
<dbReference type="Proteomes" id="UP001329825">
    <property type="component" value="Chromosome 8"/>
</dbReference>
<dbReference type="RefSeq" id="XP_062793854.1">
    <property type="nucleotide sequence ID" value="XM_062937803.1"/>
</dbReference>
<reference evidence="2 3" key="1">
    <citation type="submission" date="2024-01" db="EMBL/GenBank/DDBJ databases">
        <title>Comparative genomics of Cryptococcus and Kwoniella reveals pathogenesis evolution and contrasting modes of karyotype evolution via chromosome fusion or intercentromeric recombination.</title>
        <authorList>
            <person name="Coelho M.A."/>
            <person name="David-Palma M."/>
            <person name="Shea T."/>
            <person name="Bowers K."/>
            <person name="McGinley-Smith S."/>
            <person name="Mohammad A.W."/>
            <person name="Gnirke A."/>
            <person name="Yurkov A.M."/>
            <person name="Nowrousian M."/>
            <person name="Sun S."/>
            <person name="Cuomo C.A."/>
            <person name="Heitman J."/>
        </authorList>
    </citation>
    <scope>NUCLEOTIDE SEQUENCE [LARGE SCALE GENOMIC DNA]</scope>
    <source>
        <strain evidence="2">CBS 11374</strain>
    </source>
</reference>
<protein>
    <submittedName>
        <fullName evidence="2">Uncharacterized protein</fullName>
    </submittedName>
</protein>
<evidence type="ECO:0000313" key="2">
    <source>
        <dbReference type="EMBL" id="WRT69115.1"/>
    </source>
</evidence>
<accession>A0ABZ1D4Z0</accession>
<proteinExistence type="predicted"/>
<feature type="region of interest" description="Disordered" evidence="1">
    <location>
        <begin position="1"/>
        <end position="74"/>
    </location>
</feature>
<evidence type="ECO:0000313" key="3">
    <source>
        <dbReference type="Proteomes" id="UP001329825"/>
    </source>
</evidence>
<name>A0ABZ1D4Z0_9TREE</name>
<feature type="region of interest" description="Disordered" evidence="1">
    <location>
        <begin position="121"/>
        <end position="153"/>
    </location>
</feature>
<dbReference type="GeneID" id="87958229"/>
<gene>
    <name evidence="2" type="ORF">IL334_006099</name>
</gene>
<evidence type="ECO:0000256" key="1">
    <source>
        <dbReference type="SAM" id="MobiDB-lite"/>
    </source>
</evidence>
<feature type="compositionally biased region" description="Basic and acidic residues" evidence="1">
    <location>
        <begin position="133"/>
        <end position="145"/>
    </location>
</feature>
<keyword evidence="3" id="KW-1185">Reference proteome</keyword>